<comment type="caution">
    <text evidence="14">The sequence shown here is derived from an EMBL/GenBank/DDBJ whole genome shotgun (WGS) entry which is preliminary data.</text>
</comment>
<accession>A0AAD9IR41</accession>
<feature type="transmembrane region" description="Helical" evidence="12">
    <location>
        <begin position="12"/>
        <end position="30"/>
    </location>
</feature>
<keyword evidence="3" id="KW-0328">Glycosyltransferase</keyword>
<keyword evidence="9 12" id="KW-0472">Membrane</keyword>
<dbReference type="AlphaFoldDB" id="A0AAD9IR41"/>
<evidence type="ECO:0000256" key="10">
    <source>
        <dbReference type="ARBA" id="ARBA00023180"/>
    </source>
</evidence>
<dbReference type="GO" id="GO:0050510">
    <property type="term" value="F:N-acetylgalactosaminyl-proteoglycan 3-beta-glucuronosyltransferase activity"/>
    <property type="evidence" value="ECO:0007669"/>
    <property type="project" value="UniProtKB-EC"/>
</dbReference>
<keyword evidence="8" id="KW-0333">Golgi apparatus</keyword>
<evidence type="ECO:0000256" key="5">
    <source>
        <dbReference type="ARBA" id="ARBA00022692"/>
    </source>
</evidence>
<dbReference type="Gene3D" id="3.90.550.50">
    <property type="match status" value="1"/>
</dbReference>
<gene>
    <name evidence="16" type="ORF">NP493_1566g00019</name>
    <name evidence="15" type="ORF">NP493_3658g00001</name>
    <name evidence="14" type="ORF">NP493_6706g00004</name>
</gene>
<evidence type="ECO:0000259" key="13">
    <source>
        <dbReference type="Pfam" id="PF02434"/>
    </source>
</evidence>
<dbReference type="FunFam" id="3.90.550.50:FF:000004">
    <property type="entry name" value="Hexosyltransferase"/>
    <property type="match status" value="1"/>
</dbReference>
<proteinExistence type="inferred from homology"/>
<keyword evidence="4" id="KW-0808">Transferase</keyword>
<evidence type="ECO:0000256" key="8">
    <source>
        <dbReference type="ARBA" id="ARBA00023034"/>
    </source>
</evidence>
<dbReference type="EMBL" id="JAODUO010001565">
    <property type="protein sequence ID" value="KAK2161679.1"/>
    <property type="molecule type" value="Genomic_DNA"/>
</dbReference>
<keyword evidence="10" id="KW-0325">Glycoprotein</keyword>
<evidence type="ECO:0000256" key="2">
    <source>
        <dbReference type="ARBA" id="ARBA00009239"/>
    </source>
</evidence>
<keyword evidence="7 12" id="KW-1133">Transmembrane helix</keyword>
<reference evidence="14" key="1">
    <citation type="journal article" date="2023" name="Mol. Biol. Evol.">
        <title>Third-Generation Sequencing Reveals the Adaptive Role of the Epigenome in Three Deep-Sea Polychaetes.</title>
        <authorList>
            <person name="Perez M."/>
            <person name="Aroh O."/>
            <person name="Sun Y."/>
            <person name="Lan Y."/>
            <person name="Juniper S.K."/>
            <person name="Young C.R."/>
            <person name="Angers B."/>
            <person name="Qian P.Y."/>
        </authorList>
    </citation>
    <scope>NUCLEOTIDE SEQUENCE</scope>
    <source>
        <strain evidence="14">R07B-5</strain>
    </source>
</reference>
<evidence type="ECO:0000313" key="15">
    <source>
        <dbReference type="EMBL" id="KAK2146450.1"/>
    </source>
</evidence>
<evidence type="ECO:0000256" key="7">
    <source>
        <dbReference type="ARBA" id="ARBA00022989"/>
    </source>
</evidence>
<evidence type="ECO:0000313" key="17">
    <source>
        <dbReference type="Proteomes" id="UP001209878"/>
    </source>
</evidence>
<dbReference type="GO" id="GO:0032580">
    <property type="term" value="C:Golgi cisterna membrane"/>
    <property type="evidence" value="ECO:0007669"/>
    <property type="project" value="UniProtKB-SubCell"/>
</dbReference>
<evidence type="ECO:0000256" key="9">
    <source>
        <dbReference type="ARBA" id="ARBA00023136"/>
    </source>
</evidence>
<evidence type="ECO:0000256" key="3">
    <source>
        <dbReference type="ARBA" id="ARBA00022676"/>
    </source>
</evidence>
<keyword evidence="17" id="KW-1185">Reference proteome</keyword>
<evidence type="ECO:0000313" key="14">
    <source>
        <dbReference type="EMBL" id="KAK2139101.1"/>
    </source>
</evidence>
<protein>
    <recommendedName>
        <fullName evidence="11">N-acetylgalactosaminyl-proteoglycan 3-beta-glucuronosyltransferase</fullName>
        <ecNumber evidence="11">2.4.1.226</ecNumber>
    </recommendedName>
</protein>
<dbReference type="EC" id="2.4.1.226" evidence="11"/>
<dbReference type="PANTHER" id="PTHR12369:SF11">
    <property type="entry name" value="HEXOSYLTRANSFERASE"/>
    <property type="match status" value="1"/>
</dbReference>
<comment type="similarity">
    <text evidence="2">Belongs to the chondroitin N-acetylgalactosaminyltransferase family.</text>
</comment>
<dbReference type="InterPro" id="IPR003378">
    <property type="entry name" value="Fringe-like_glycosylTrfase"/>
</dbReference>
<dbReference type="EMBL" id="JAODUO010006695">
    <property type="protein sequence ID" value="KAK2139101.1"/>
    <property type="molecule type" value="Genomic_DNA"/>
</dbReference>
<evidence type="ECO:0000256" key="12">
    <source>
        <dbReference type="SAM" id="Phobius"/>
    </source>
</evidence>
<evidence type="ECO:0000256" key="1">
    <source>
        <dbReference type="ARBA" id="ARBA00004447"/>
    </source>
</evidence>
<organism evidence="14 17">
    <name type="scientific">Ridgeia piscesae</name>
    <name type="common">Tubeworm</name>
    <dbReference type="NCBI Taxonomy" id="27915"/>
    <lineage>
        <taxon>Eukaryota</taxon>
        <taxon>Metazoa</taxon>
        <taxon>Spiralia</taxon>
        <taxon>Lophotrochozoa</taxon>
        <taxon>Annelida</taxon>
        <taxon>Polychaeta</taxon>
        <taxon>Sedentaria</taxon>
        <taxon>Canalipalpata</taxon>
        <taxon>Sabellida</taxon>
        <taxon>Siboglinidae</taxon>
        <taxon>Ridgeia</taxon>
    </lineage>
</organism>
<feature type="domain" description="Fringe-like glycosyltransferase" evidence="13">
    <location>
        <begin position="81"/>
        <end position="267"/>
    </location>
</feature>
<evidence type="ECO:0000256" key="6">
    <source>
        <dbReference type="ARBA" id="ARBA00022968"/>
    </source>
</evidence>
<sequence length="284" mass="31818">MASRRYKLSGGVYTRTIAGMLCGFLLGVFYQQALAPCIHFGSEAVGQSASLSDYASKNNYYNAPAHFRINGQRGNPAPSNRGQIFVGVMTARKFLKTRVVAAHQTWATTIPGRVMFFSSEGSEREAPPDIPVVGIPGVDDSYPPQKKSFLLLKYMHDYFIDDYEWFMRADDDVYVKGDRLSVFLNSVNSSRPLFIGQAGLGNKDEFGQLSLDRDENFCMGGPGMIFSRRTLQLVVPHISYCLKNLYTTHEDVEIGRCVQRFAGVSCTWAFEVSHRRMSSSRTTH</sequence>
<evidence type="ECO:0000256" key="4">
    <source>
        <dbReference type="ARBA" id="ARBA00022679"/>
    </source>
</evidence>
<keyword evidence="6" id="KW-0735">Signal-anchor</keyword>
<keyword evidence="5 12" id="KW-0812">Transmembrane</keyword>
<comment type="subcellular location">
    <subcellularLocation>
        <location evidence="1">Golgi apparatus</location>
        <location evidence="1">Golgi stack membrane</location>
        <topology evidence="1">Single-pass type II membrane protein</topology>
    </subcellularLocation>
</comment>
<dbReference type="EMBL" id="JAODUO010003656">
    <property type="protein sequence ID" value="KAK2146450.1"/>
    <property type="molecule type" value="Genomic_DNA"/>
</dbReference>
<dbReference type="PANTHER" id="PTHR12369">
    <property type="entry name" value="CHONDROITIN SYNTHASE"/>
    <property type="match status" value="1"/>
</dbReference>
<name>A0AAD9IR41_RIDPI</name>
<evidence type="ECO:0000256" key="11">
    <source>
        <dbReference type="ARBA" id="ARBA00066811"/>
    </source>
</evidence>
<dbReference type="InterPro" id="IPR051227">
    <property type="entry name" value="CS_glycosyltransferase"/>
</dbReference>
<evidence type="ECO:0000313" key="16">
    <source>
        <dbReference type="EMBL" id="KAK2161679.1"/>
    </source>
</evidence>
<dbReference type="GO" id="GO:0047238">
    <property type="term" value="F:glucuronosyl-N-acetylgalactosaminyl-proteoglycan 4-beta-N-acetylgalactosaminyltransferase activity"/>
    <property type="evidence" value="ECO:0007669"/>
    <property type="project" value="TreeGrafter"/>
</dbReference>
<dbReference type="Proteomes" id="UP001209878">
    <property type="component" value="Unassembled WGS sequence"/>
</dbReference>
<dbReference type="Pfam" id="PF02434">
    <property type="entry name" value="Fringe"/>
    <property type="match status" value="1"/>
</dbReference>